<name>A0A3N9PA38_9BACL</name>
<keyword evidence="2" id="KW-0460">Magnesium</keyword>
<keyword evidence="4" id="KW-1185">Reference proteome</keyword>
<dbReference type="InterPro" id="IPR036412">
    <property type="entry name" value="HAD-like_sf"/>
</dbReference>
<dbReference type="PANTHER" id="PTHR46470:SF3">
    <property type="entry name" value="N-ACYLNEURAMINATE-9-PHOSPHATASE"/>
    <property type="match status" value="1"/>
</dbReference>
<organism evidence="3 4">
    <name type="scientific">Paenibacillus rhizophilus</name>
    <dbReference type="NCBI Taxonomy" id="1850366"/>
    <lineage>
        <taxon>Bacteria</taxon>
        <taxon>Bacillati</taxon>
        <taxon>Bacillota</taxon>
        <taxon>Bacilli</taxon>
        <taxon>Bacillales</taxon>
        <taxon>Paenibacillaceae</taxon>
        <taxon>Paenibacillus</taxon>
    </lineage>
</organism>
<dbReference type="SFLD" id="SFLDG01129">
    <property type="entry name" value="C1.5:_HAD__Beta-PGM__Phosphata"/>
    <property type="match status" value="1"/>
</dbReference>
<dbReference type="InterPro" id="IPR051400">
    <property type="entry name" value="HAD-like_hydrolase"/>
</dbReference>
<protein>
    <submittedName>
        <fullName evidence="3">HAD family hydrolase</fullName>
    </submittedName>
</protein>
<evidence type="ECO:0000313" key="3">
    <source>
        <dbReference type="EMBL" id="RQW13071.1"/>
    </source>
</evidence>
<dbReference type="SUPFAM" id="SSF56784">
    <property type="entry name" value="HAD-like"/>
    <property type="match status" value="1"/>
</dbReference>
<dbReference type="EMBL" id="RQPI01000001">
    <property type="protein sequence ID" value="RQW13071.1"/>
    <property type="molecule type" value="Genomic_DNA"/>
</dbReference>
<dbReference type="InterPro" id="IPR023214">
    <property type="entry name" value="HAD_sf"/>
</dbReference>
<dbReference type="Pfam" id="PF00702">
    <property type="entry name" value="Hydrolase"/>
    <property type="match status" value="1"/>
</dbReference>
<sequence length="262" mass="31022">MYERRPSRECSYSGFSNYVRIKAETNSLIGVDYSLNNFEVISLDMFQTLVNVDSRIEQIWRPILQNNFTAQFAEEYAKSLLKVFFTHWIELRKTGQFQLMNEIYERSFIELFKKKAIQFDAGEAVKILFREHTLSQFYDETIDFLDSILKRHKVCIVSDADDAMIPNFYERYGVHLFTSEQHQSYKNDDRNTMFKELLKFYRIAPKQVLHVGDSASDILGASREGIVTCWINRNNRAWEYGVKPDYIIESLNEMEDILFVQK</sequence>
<dbReference type="OrthoDB" id="264363at2"/>
<dbReference type="Gene3D" id="3.40.50.1000">
    <property type="entry name" value="HAD superfamily/HAD-like"/>
    <property type="match status" value="1"/>
</dbReference>
<evidence type="ECO:0000256" key="1">
    <source>
        <dbReference type="ARBA" id="ARBA00022801"/>
    </source>
</evidence>
<dbReference type="GO" id="GO:0016791">
    <property type="term" value="F:phosphatase activity"/>
    <property type="evidence" value="ECO:0007669"/>
    <property type="project" value="TreeGrafter"/>
</dbReference>
<reference evidence="3 4" key="1">
    <citation type="submission" date="2018-11" db="EMBL/GenBank/DDBJ databases">
        <title>Genome sequence of strain 7197.</title>
        <authorList>
            <person name="Gao J."/>
            <person name="Sun J."/>
        </authorList>
    </citation>
    <scope>NUCLEOTIDE SEQUENCE [LARGE SCALE GENOMIC DNA]</scope>
    <source>
        <strain evidence="3 4">7197</strain>
    </source>
</reference>
<dbReference type="AlphaFoldDB" id="A0A3N9PA38"/>
<gene>
    <name evidence="3" type="ORF">EH198_01170</name>
</gene>
<accession>A0A3N9PA38</accession>
<comment type="caution">
    <text evidence="3">The sequence shown here is derived from an EMBL/GenBank/DDBJ whole genome shotgun (WGS) entry which is preliminary data.</text>
</comment>
<dbReference type="Proteomes" id="UP000282529">
    <property type="component" value="Unassembled WGS sequence"/>
</dbReference>
<dbReference type="Gene3D" id="1.10.150.750">
    <property type="match status" value="1"/>
</dbReference>
<proteinExistence type="predicted"/>
<evidence type="ECO:0000256" key="2">
    <source>
        <dbReference type="ARBA" id="ARBA00022842"/>
    </source>
</evidence>
<dbReference type="PANTHER" id="PTHR46470">
    <property type="entry name" value="N-ACYLNEURAMINATE-9-PHOSPHATASE"/>
    <property type="match status" value="1"/>
</dbReference>
<evidence type="ECO:0000313" key="4">
    <source>
        <dbReference type="Proteomes" id="UP000282529"/>
    </source>
</evidence>
<keyword evidence="1 3" id="KW-0378">Hydrolase</keyword>
<dbReference type="SFLD" id="SFLDS00003">
    <property type="entry name" value="Haloacid_Dehalogenase"/>
    <property type="match status" value="1"/>
</dbReference>